<sequence>MNSEDFGKYLAYLRKESGFKSQRAFSEKSGISNATLSRAESGERIPNKNTLKLIANHLKGVSYSELLNHAGLIDGNDYTQWKDNKDLADFEQSIDQNIKIALKQLWQQNKKSTIKSILEVNNIPLNESDVTFEEISTLIHQMEETNKKSELYSHLISELNKMGISIQQDFSSLTNPVNEHNFNENNNSEQFFQIISYINNSNNKSKEYIIVERNLLGDSEGFAFLVQDDSLVGESIFEGDTLVCKSKTDAYEEGLYVVEDYQSAPMVRRVTYQNNYIILSSANNHYFEPIVFSDSDEFKIIGKVVQIRRNIEVK</sequence>
<dbReference type="InterPro" id="IPR010982">
    <property type="entry name" value="Lambda_DNA-bd_dom_sf"/>
</dbReference>
<reference evidence="5 6" key="1">
    <citation type="submission" date="2018-11" db="EMBL/GenBank/DDBJ databases">
        <title>Genomic Encyclopedia of Type Strains, Phase IV (KMG-IV): sequencing the most valuable type-strain genomes for metagenomic binning, comparative biology and taxonomic classification.</title>
        <authorList>
            <person name="Goeker M."/>
        </authorList>
    </citation>
    <scope>NUCLEOTIDE SEQUENCE [LARGE SCALE GENOMIC DNA]</scope>
    <source>
        <strain evidence="5 6">DSM 18090</strain>
    </source>
</reference>
<keyword evidence="6" id="KW-1185">Reference proteome</keyword>
<dbReference type="CDD" id="cd00093">
    <property type="entry name" value="HTH_XRE"/>
    <property type="match status" value="1"/>
</dbReference>
<dbReference type="EMBL" id="RKRF01000002">
    <property type="protein sequence ID" value="RPF57036.1"/>
    <property type="molecule type" value="Genomic_DNA"/>
</dbReference>
<dbReference type="GO" id="GO:0003677">
    <property type="term" value="F:DNA binding"/>
    <property type="evidence" value="ECO:0007669"/>
    <property type="project" value="UniProtKB-KW"/>
</dbReference>
<feature type="domain" description="HTH cro/C1-type" evidence="4">
    <location>
        <begin position="10"/>
        <end position="66"/>
    </location>
</feature>
<dbReference type="Gene3D" id="1.10.260.40">
    <property type="entry name" value="lambda repressor-like DNA-binding domains"/>
    <property type="match status" value="1"/>
</dbReference>
<name>A0A3N5BGZ1_9BACI</name>
<evidence type="ECO:0000313" key="5">
    <source>
        <dbReference type="EMBL" id="RPF57036.1"/>
    </source>
</evidence>
<dbReference type="PANTHER" id="PTHR40661:SF1">
    <property type="entry name" value="HTH CRO_C1-TYPE DOMAIN-CONTAINING PROTEIN"/>
    <property type="match status" value="1"/>
</dbReference>
<dbReference type="Pfam" id="PF01381">
    <property type="entry name" value="HTH_3"/>
    <property type="match status" value="1"/>
</dbReference>
<gene>
    <name evidence="5" type="ORF">EDC24_0084</name>
</gene>
<evidence type="ECO:0000259" key="4">
    <source>
        <dbReference type="PROSITE" id="PS50943"/>
    </source>
</evidence>
<dbReference type="PROSITE" id="PS50943">
    <property type="entry name" value="HTH_CROC1"/>
    <property type="match status" value="1"/>
</dbReference>
<accession>A0A3N5BGZ1</accession>
<keyword evidence="2" id="KW-0238">DNA-binding</keyword>
<dbReference type="Pfam" id="PF00717">
    <property type="entry name" value="Peptidase_S24"/>
    <property type="match status" value="1"/>
</dbReference>
<dbReference type="SUPFAM" id="SSF47413">
    <property type="entry name" value="lambda repressor-like DNA-binding domains"/>
    <property type="match status" value="1"/>
</dbReference>
<dbReference type="CDD" id="cd06529">
    <property type="entry name" value="S24_LexA-like"/>
    <property type="match status" value="1"/>
</dbReference>
<dbReference type="InterPro" id="IPR039418">
    <property type="entry name" value="LexA-like"/>
</dbReference>
<evidence type="ECO:0000256" key="1">
    <source>
        <dbReference type="ARBA" id="ARBA00023015"/>
    </source>
</evidence>
<dbReference type="OrthoDB" id="9812960at2"/>
<dbReference type="SUPFAM" id="SSF51306">
    <property type="entry name" value="LexA/Signal peptidase"/>
    <property type="match status" value="1"/>
</dbReference>
<dbReference type="AlphaFoldDB" id="A0A3N5BGZ1"/>
<dbReference type="Proteomes" id="UP000276443">
    <property type="component" value="Unassembled WGS sequence"/>
</dbReference>
<dbReference type="SMART" id="SM00530">
    <property type="entry name" value="HTH_XRE"/>
    <property type="match status" value="1"/>
</dbReference>
<evidence type="ECO:0000313" key="6">
    <source>
        <dbReference type="Proteomes" id="UP000276443"/>
    </source>
</evidence>
<organism evidence="5 6">
    <name type="scientific">Aquisalibacillus elongatus</name>
    <dbReference type="NCBI Taxonomy" id="485577"/>
    <lineage>
        <taxon>Bacteria</taxon>
        <taxon>Bacillati</taxon>
        <taxon>Bacillota</taxon>
        <taxon>Bacilli</taxon>
        <taxon>Bacillales</taxon>
        <taxon>Bacillaceae</taxon>
        <taxon>Aquisalibacillus</taxon>
    </lineage>
</organism>
<evidence type="ECO:0000256" key="3">
    <source>
        <dbReference type="ARBA" id="ARBA00023163"/>
    </source>
</evidence>
<keyword evidence="1" id="KW-0805">Transcription regulation</keyword>
<dbReference type="PANTHER" id="PTHR40661">
    <property type="match status" value="1"/>
</dbReference>
<dbReference type="Gene3D" id="2.10.109.10">
    <property type="entry name" value="Umud Fragment, subunit A"/>
    <property type="match status" value="1"/>
</dbReference>
<dbReference type="InterPro" id="IPR015927">
    <property type="entry name" value="Peptidase_S24_S26A/B/C"/>
</dbReference>
<evidence type="ECO:0000256" key="2">
    <source>
        <dbReference type="ARBA" id="ARBA00023125"/>
    </source>
</evidence>
<dbReference type="InterPro" id="IPR036286">
    <property type="entry name" value="LexA/Signal_pep-like_sf"/>
</dbReference>
<dbReference type="InterPro" id="IPR001387">
    <property type="entry name" value="Cro/C1-type_HTH"/>
</dbReference>
<comment type="caution">
    <text evidence="5">The sequence shown here is derived from an EMBL/GenBank/DDBJ whole genome shotgun (WGS) entry which is preliminary data.</text>
</comment>
<dbReference type="RefSeq" id="WP_124218910.1">
    <property type="nucleotide sequence ID" value="NZ_RKRF01000002.1"/>
</dbReference>
<proteinExistence type="predicted"/>
<keyword evidence="3" id="KW-0804">Transcription</keyword>
<protein>
    <submittedName>
        <fullName evidence="5">Helix-turn-helix protein</fullName>
    </submittedName>
</protein>